<name>A0A379Z0C7_9GAMM</name>
<protein>
    <submittedName>
        <fullName evidence="3">Uncharacterized protein conserved in bacteria</fullName>
    </submittedName>
</protein>
<dbReference type="RefSeq" id="WP_115389193.1">
    <property type="nucleotide sequence ID" value="NZ_CP032415.1"/>
</dbReference>
<dbReference type="AlphaFoldDB" id="A0A379Z0C7"/>
<gene>
    <name evidence="3" type="ORF">NCTC10738_00753</name>
</gene>
<keyword evidence="1" id="KW-0812">Transmembrane</keyword>
<keyword evidence="4" id="KW-1185">Reference proteome</keyword>
<dbReference type="PANTHER" id="PTHR38033">
    <property type="entry name" value="MEMBRANE PROTEIN-RELATED"/>
    <property type="match status" value="1"/>
</dbReference>
<dbReference type="NCBIfam" id="TIGR03349">
    <property type="entry name" value="IV_VI_DotU"/>
    <property type="match status" value="1"/>
</dbReference>
<feature type="transmembrane region" description="Helical" evidence="1">
    <location>
        <begin position="225"/>
        <end position="245"/>
    </location>
</feature>
<dbReference type="Proteomes" id="UP000254069">
    <property type="component" value="Unassembled WGS sequence"/>
</dbReference>
<reference evidence="3 4" key="1">
    <citation type="submission" date="2018-06" db="EMBL/GenBank/DDBJ databases">
        <authorList>
            <consortium name="Pathogen Informatics"/>
            <person name="Doyle S."/>
        </authorList>
    </citation>
    <scope>NUCLEOTIDE SEQUENCE [LARGE SCALE GENOMIC DNA]</scope>
    <source>
        <strain evidence="3 4">NCTC10738</strain>
    </source>
</reference>
<dbReference type="PANTHER" id="PTHR38033:SF1">
    <property type="entry name" value="DOTU FAMILY TYPE IV_VI SECRETION SYSTEM PROTEIN"/>
    <property type="match status" value="1"/>
</dbReference>
<organism evidence="3 4">
    <name type="scientific">Shewanella algae</name>
    <dbReference type="NCBI Taxonomy" id="38313"/>
    <lineage>
        <taxon>Bacteria</taxon>
        <taxon>Pseudomonadati</taxon>
        <taxon>Pseudomonadota</taxon>
        <taxon>Gammaproteobacteria</taxon>
        <taxon>Alteromonadales</taxon>
        <taxon>Shewanellaceae</taxon>
        <taxon>Shewanella</taxon>
    </lineage>
</organism>
<dbReference type="KEGG" id="salg:BS332_11525"/>
<dbReference type="Pfam" id="PF09850">
    <property type="entry name" value="DotU"/>
    <property type="match status" value="1"/>
</dbReference>
<proteinExistence type="predicted"/>
<evidence type="ECO:0000259" key="2">
    <source>
        <dbReference type="Pfam" id="PF09850"/>
    </source>
</evidence>
<sequence>MDIKPEKQPISPEQVEELLYDEAQNMNADKEYWFQLRGDSLNALIDAASPLIGMVLRVRKLAILDDVEKLYHNTVDDIMAIEAELTEAGYDRAEVLAYRYVLCSFIDEAVMNTPWGADSAWAEHSLLTRFHNETWGGEKVFGILQRLETEPSKYRELLEFIYLCFCLGFEGRYKVVANGREEFDKIVNRLYETLRHLREEEPELLTGATEHVVNTRYRLGRQMPIWTVFAGFGLMLTIVFLFYSLSLANKSSGVLKQLYQILN</sequence>
<evidence type="ECO:0000313" key="4">
    <source>
        <dbReference type="Proteomes" id="UP000254069"/>
    </source>
</evidence>
<evidence type="ECO:0000256" key="1">
    <source>
        <dbReference type="SAM" id="Phobius"/>
    </source>
</evidence>
<dbReference type="Gene3D" id="1.25.40.590">
    <property type="entry name" value="Type IV / VI secretion system, DotU"/>
    <property type="match status" value="1"/>
</dbReference>
<accession>A0A379Z0C7</accession>
<keyword evidence="1" id="KW-1133">Transmembrane helix</keyword>
<dbReference type="EMBL" id="UGYO01000001">
    <property type="protein sequence ID" value="SUI53243.1"/>
    <property type="molecule type" value="Genomic_DNA"/>
</dbReference>
<feature type="domain" description="Type IV / VI secretion system DotU" evidence="2">
    <location>
        <begin position="44"/>
        <end position="245"/>
    </location>
</feature>
<keyword evidence="1" id="KW-0472">Membrane</keyword>
<dbReference type="NCBIfam" id="NF038228">
    <property type="entry name" value="IcmH_DotU_IVB"/>
    <property type="match status" value="1"/>
</dbReference>
<dbReference type="InterPro" id="IPR038522">
    <property type="entry name" value="T4/T6SS_DotU_sf"/>
</dbReference>
<evidence type="ECO:0000313" key="3">
    <source>
        <dbReference type="EMBL" id="SUI53243.1"/>
    </source>
</evidence>
<dbReference type="InterPro" id="IPR017732">
    <property type="entry name" value="T4/T6SS_DotU"/>
</dbReference>